<organism evidence="3 4">
    <name type="scientific">Zea mays</name>
    <name type="common">Maize</name>
    <dbReference type="NCBI Taxonomy" id="4577"/>
    <lineage>
        <taxon>Eukaryota</taxon>
        <taxon>Viridiplantae</taxon>
        <taxon>Streptophyta</taxon>
        <taxon>Embryophyta</taxon>
        <taxon>Tracheophyta</taxon>
        <taxon>Spermatophyta</taxon>
        <taxon>Magnoliopsida</taxon>
        <taxon>Liliopsida</taxon>
        <taxon>Poales</taxon>
        <taxon>Poaceae</taxon>
        <taxon>PACMAD clade</taxon>
        <taxon>Panicoideae</taxon>
        <taxon>Andropogonodae</taxon>
        <taxon>Andropogoneae</taxon>
        <taxon>Tripsacinae</taxon>
        <taxon>Zea</taxon>
    </lineage>
</organism>
<dbReference type="Proteomes" id="UP000251960">
    <property type="component" value="Chromosome 10"/>
</dbReference>
<dbReference type="GO" id="GO:0005524">
    <property type="term" value="F:ATP binding"/>
    <property type="evidence" value="ECO:0007669"/>
    <property type="project" value="InterPro"/>
</dbReference>
<keyword evidence="1" id="KW-1133">Transmembrane helix</keyword>
<reference evidence="3 4" key="1">
    <citation type="journal article" date="2018" name="Nat. Genet.">
        <title>Extensive intraspecific gene order and gene structural variations between Mo17 and other maize genomes.</title>
        <authorList>
            <person name="Sun S."/>
            <person name="Zhou Y."/>
            <person name="Chen J."/>
            <person name="Shi J."/>
            <person name="Zhao H."/>
            <person name="Zhao H."/>
            <person name="Song W."/>
            <person name="Zhang M."/>
            <person name="Cui Y."/>
            <person name="Dong X."/>
            <person name="Liu H."/>
            <person name="Ma X."/>
            <person name="Jiao Y."/>
            <person name="Wang B."/>
            <person name="Wei X."/>
            <person name="Stein J.C."/>
            <person name="Glaubitz J.C."/>
            <person name="Lu F."/>
            <person name="Yu G."/>
            <person name="Liang C."/>
            <person name="Fengler K."/>
            <person name="Li B."/>
            <person name="Rafalski A."/>
            <person name="Schnable P.S."/>
            <person name="Ware D.H."/>
            <person name="Buckler E.S."/>
            <person name="Lai J."/>
        </authorList>
    </citation>
    <scope>NUCLEOTIDE SEQUENCE [LARGE SCALE GENOMIC DNA]</scope>
    <source>
        <strain evidence="4">cv. Missouri 17</strain>
        <tissue evidence="3">Seedling</tissue>
    </source>
</reference>
<dbReference type="InterPro" id="IPR050823">
    <property type="entry name" value="Plant_Ser_Thr_Prot_Kinase"/>
</dbReference>
<feature type="domain" description="Protein kinase" evidence="2">
    <location>
        <begin position="30"/>
        <end position="323"/>
    </location>
</feature>
<proteinExistence type="predicted"/>
<dbReference type="PROSITE" id="PS00108">
    <property type="entry name" value="PROTEIN_KINASE_ST"/>
    <property type="match status" value="1"/>
</dbReference>
<keyword evidence="3" id="KW-0418">Kinase</keyword>
<feature type="transmembrane region" description="Helical" evidence="1">
    <location>
        <begin position="20"/>
        <end position="48"/>
    </location>
</feature>
<evidence type="ECO:0000259" key="2">
    <source>
        <dbReference type="PROSITE" id="PS50011"/>
    </source>
</evidence>
<keyword evidence="1" id="KW-0812">Transmembrane</keyword>
<name>A0A3L6GA50_MAIZE</name>
<dbReference type="Gene3D" id="1.10.510.10">
    <property type="entry name" value="Transferase(Phosphotransferase) domain 1"/>
    <property type="match status" value="1"/>
</dbReference>
<keyword evidence="1" id="KW-0472">Membrane</keyword>
<dbReference type="ExpressionAtlas" id="A0A3L6GA50">
    <property type="expression patterns" value="baseline and differential"/>
</dbReference>
<dbReference type="EMBL" id="NCVQ01000002">
    <property type="protein sequence ID" value="PWZ45392.1"/>
    <property type="molecule type" value="Genomic_DNA"/>
</dbReference>
<dbReference type="AlphaFoldDB" id="A0A3L6GA50"/>
<accession>A0A3L6GA50</accession>
<sequence>MSHPVQMKWQEPFQIRMEAIIIYLEALFMFSEVMLLMIDSFISLLQVYDMSDSQMKLNDFISSPVVESAIEEQRYQYASRLTKLSGTTLNFIFSVVAETRYLNASNRELGDHFQTKRDGKNGVDASIEKRTLKLLQFTFQELKSATLNFRPDNILGEGGFDYVFKGWTEPNSTAPAKPGTGVTVAVKSLKPDALQGHREWVVSIVWTLPLPWSNRMKIALGAAKGLAFLHGGPKHVIYRDFKTSNVLLDVEYNAKLSDFGLAKVGHQGDKTYVSTRVVGTHGYAAPEYVMTGIRDKLLTSVATCSRNYVPCLSVACWFFTLFF</sequence>
<evidence type="ECO:0000313" key="3">
    <source>
        <dbReference type="EMBL" id="PWZ45392.1"/>
    </source>
</evidence>
<protein>
    <submittedName>
        <fullName evidence="3">Putative serine/threonine-protein kinase PIX7</fullName>
    </submittedName>
</protein>
<evidence type="ECO:0000256" key="1">
    <source>
        <dbReference type="SAM" id="Phobius"/>
    </source>
</evidence>
<comment type="caution">
    <text evidence="3">The sequence shown here is derived from an EMBL/GenBank/DDBJ whole genome shotgun (WGS) entry which is preliminary data.</text>
</comment>
<dbReference type="PROSITE" id="PS50011">
    <property type="entry name" value="PROTEIN_KINASE_DOM"/>
    <property type="match status" value="1"/>
</dbReference>
<dbReference type="InterPro" id="IPR000719">
    <property type="entry name" value="Prot_kinase_dom"/>
</dbReference>
<dbReference type="Pfam" id="PF00069">
    <property type="entry name" value="Pkinase"/>
    <property type="match status" value="1"/>
</dbReference>
<dbReference type="InterPro" id="IPR011009">
    <property type="entry name" value="Kinase-like_dom_sf"/>
</dbReference>
<dbReference type="SUPFAM" id="SSF56112">
    <property type="entry name" value="Protein kinase-like (PK-like)"/>
    <property type="match status" value="1"/>
</dbReference>
<gene>
    <name evidence="3" type="primary">PIX7_8</name>
    <name evidence="3" type="ORF">Zm00014a_016655</name>
</gene>
<dbReference type="Gene3D" id="3.30.200.20">
    <property type="entry name" value="Phosphorylase Kinase, domain 1"/>
    <property type="match status" value="1"/>
</dbReference>
<evidence type="ECO:0000313" key="4">
    <source>
        <dbReference type="Proteomes" id="UP000251960"/>
    </source>
</evidence>
<dbReference type="GO" id="GO:0004672">
    <property type="term" value="F:protein kinase activity"/>
    <property type="evidence" value="ECO:0007669"/>
    <property type="project" value="InterPro"/>
</dbReference>
<dbReference type="InterPro" id="IPR008271">
    <property type="entry name" value="Ser/Thr_kinase_AS"/>
</dbReference>
<dbReference type="PANTHER" id="PTHR45621">
    <property type="entry name" value="OS01G0588500 PROTEIN-RELATED"/>
    <property type="match status" value="1"/>
</dbReference>
<keyword evidence="3" id="KW-0808">Transferase</keyword>